<evidence type="ECO:0000313" key="2">
    <source>
        <dbReference type="EMBL" id="WAQ81459.1"/>
    </source>
</evidence>
<dbReference type="GeneID" id="77806761"/>
<reference evidence="2" key="1">
    <citation type="submission" date="2022-10" db="EMBL/GenBank/DDBJ databases">
        <title>Puccinia triticina Genome sequencing and assembly.</title>
        <authorList>
            <person name="Li C."/>
        </authorList>
    </citation>
    <scope>NUCLEOTIDE SEQUENCE</scope>
    <source>
        <strain evidence="2">Pt15</strain>
    </source>
</reference>
<sequence>MAHGPSCKHLLVSFTRAQYTPFLTTSTLDVCPSLAYIRPFTTTTPPNSARTTQLIQTVRVTSAPCLYSINSPVLKWPATTNQTTPDHSQHTNFYGDEQQ</sequence>
<feature type="region of interest" description="Disordered" evidence="1">
    <location>
        <begin position="78"/>
        <end position="99"/>
    </location>
</feature>
<accession>A0ABY7C9U4</accession>
<keyword evidence="3" id="KW-1185">Reference proteome</keyword>
<evidence type="ECO:0000256" key="1">
    <source>
        <dbReference type="SAM" id="MobiDB-lite"/>
    </source>
</evidence>
<feature type="compositionally biased region" description="Polar residues" evidence="1">
    <location>
        <begin position="78"/>
        <end position="92"/>
    </location>
</feature>
<dbReference type="Proteomes" id="UP001164743">
    <property type="component" value="Chromosome 1A"/>
</dbReference>
<protein>
    <submittedName>
        <fullName evidence="2">Uncharacterized protein</fullName>
    </submittedName>
</protein>
<evidence type="ECO:0000313" key="3">
    <source>
        <dbReference type="Proteomes" id="UP001164743"/>
    </source>
</evidence>
<proteinExistence type="predicted"/>
<dbReference type="EMBL" id="CP110421">
    <property type="protein sequence ID" value="WAQ81459.1"/>
    <property type="molecule type" value="Genomic_DNA"/>
</dbReference>
<organism evidence="2 3">
    <name type="scientific">Puccinia triticina</name>
    <dbReference type="NCBI Taxonomy" id="208348"/>
    <lineage>
        <taxon>Eukaryota</taxon>
        <taxon>Fungi</taxon>
        <taxon>Dikarya</taxon>
        <taxon>Basidiomycota</taxon>
        <taxon>Pucciniomycotina</taxon>
        <taxon>Pucciniomycetes</taxon>
        <taxon>Pucciniales</taxon>
        <taxon>Pucciniaceae</taxon>
        <taxon>Puccinia</taxon>
    </lineage>
</organism>
<gene>
    <name evidence="2" type="ORF">PtA15_1A800</name>
</gene>
<dbReference type="RefSeq" id="XP_053017014.1">
    <property type="nucleotide sequence ID" value="XM_053165866.1"/>
</dbReference>
<name>A0ABY7C9U4_9BASI</name>